<dbReference type="Gene3D" id="1.10.10.10">
    <property type="entry name" value="Winged helix-like DNA-binding domain superfamily/Winged helix DNA-binding domain"/>
    <property type="match status" value="1"/>
</dbReference>
<protein>
    <submittedName>
        <fullName evidence="2">Uncharacterized protein</fullName>
    </submittedName>
</protein>
<feature type="compositionally biased region" description="Basic and acidic residues" evidence="1">
    <location>
        <begin position="188"/>
        <end position="199"/>
    </location>
</feature>
<feature type="compositionally biased region" description="Polar residues" evidence="1">
    <location>
        <begin position="139"/>
        <end position="163"/>
    </location>
</feature>
<feature type="compositionally biased region" description="Polar residues" evidence="1">
    <location>
        <begin position="222"/>
        <end position="235"/>
    </location>
</feature>
<evidence type="ECO:0000256" key="1">
    <source>
        <dbReference type="SAM" id="MobiDB-lite"/>
    </source>
</evidence>
<accession>A0AAD8EBP6</accession>
<feature type="region of interest" description="Disordered" evidence="1">
    <location>
        <begin position="188"/>
        <end position="237"/>
    </location>
</feature>
<sequence length="300" mass="33840">MIGLKIEEMFESSDLLAHSESRSKRKLFSDQFASVSDDGLENNTTKRRHTEENVLNVENCEHPTRLEVVVVNGKWDTSQTIPSIIAEMHSVNLQDLDVVNEFCIPWSENEGTEITIDDNGIFKQNTNIIESDLDFSIDSQSASGDSTTLTVNSESDVQQSNEAENCDENLSWLINFKVGSLFNSDEVEHDHTYQGKESEVTNQGNNQLNKRKTHNYDKPNDESGTGIKSTKNTPRSGRMFLSDSNVNVRKLESTPQQTSSTFNNRYAGPKKPPFTYTELIEQALQERGELTVSGIYQWIS</sequence>
<dbReference type="InterPro" id="IPR036388">
    <property type="entry name" value="WH-like_DNA-bd_sf"/>
</dbReference>
<dbReference type="EMBL" id="JASPKZ010007449">
    <property type="protein sequence ID" value="KAJ9584171.1"/>
    <property type="molecule type" value="Genomic_DNA"/>
</dbReference>
<name>A0AAD8EBP6_DIPPU</name>
<evidence type="ECO:0000313" key="3">
    <source>
        <dbReference type="Proteomes" id="UP001233999"/>
    </source>
</evidence>
<comment type="caution">
    <text evidence="2">The sequence shown here is derived from an EMBL/GenBank/DDBJ whole genome shotgun (WGS) entry which is preliminary data.</text>
</comment>
<reference evidence="2" key="2">
    <citation type="submission" date="2023-05" db="EMBL/GenBank/DDBJ databases">
        <authorList>
            <person name="Fouks B."/>
        </authorList>
    </citation>
    <scope>NUCLEOTIDE SEQUENCE</scope>
    <source>
        <strain evidence="2">Stay&amp;Tobe</strain>
        <tissue evidence="2">Testes</tissue>
    </source>
</reference>
<evidence type="ECO:0000313" key="2">
    <source>
        <dbReference type="EMBL" id="KAJ9584171.1"/>
    </source>
</evidence>
<dbReference type="AlphaFoldDB" id="A0AAD8EBP6"/>
<feature type="region of interest" description="Disordered" evidence="1">
    <location>
        <begin position="139"/>
        <end position="164"/>
    </location>
</feature>
<proteinExistence type="predicted"/>
<reference evidence="2" key="1">
    <citation type="journal article" date="2023" name="IScience">
        <title>Live-bearing cockroach genome reveals convergent evolutionary mechanisms linked to viviparity in insects and beyond.</title>
        <authorList>
            <person name="Fouks B."/>
            <person name="Harrison M.C."/>
            <person name="Mikhailova A.A."/>
            <person name="Marchal E."/>
            <person name="English S."/>
            <person name="Carruthers M."/>
            <person name="Jennings E.C."/>
            <person name="Chiamaka E.L."/>
            <person name="Frigard R.A."/>
            <person name="Pippel M."/>
            <person name="Attardo G.M."/>
            <person name="Benoit J.B."/>
            <person name="Bornberg-Bauer E."/>
            <person name="Tobe S.S."/>
        </authorList>
    </citation>
    <scope>NUCLEOTIDE SEQUENCE</scope>
    <source>
        <strain evidence="2">Stay&amp;Tobe</strain>
    </source>
</reference>
<keyword evidence="3" id="KW-1185">Reference proteome</keyword>
<dbReference type="Proteomes" id="UP001233999">
    <property type="component" value="Unassembled WGS sequence"/>
</dbReference>
<gene>
    <name evidence="2" type="ORF">L9F63_021468</name>
</gene>
<organism evidence="2 3">
    <name type="scientific">Diploptera punctata</name>
    <name type="common">Pacific beetle cockroach</name>
    <dbReference type="NCBI Taxonomy" id="6984"/>
    <lineage>
        <taxon>Eukaryota</taxon>
        <taxon>Metazoa</taxon>
        <taxon>Ecdysozoa</taxon>
        <taxon>Arthropoda</taxon>
        <taxon>Hexapoda</taxon>
        <taxon>Insecta</taxon>
        <taxon>Pterygota</taxon>
        <taxon>Neoptera</taxon>
        <taxon>Polyneoptera</taxon>
        <taxon>Dictyoptera</taxon>
        <taxon>Blattodea</taxon>
        <taxon>Blaberoidea</taxon>
        <taxon>Blaberidae</taxon>
        <taxon>Diplopterinae</taxon>
        <taxon>Diploptera</taxon>
    </lineage>
</organism>